<keyword evidence="3" id="KW-1185">Reference proteome</keyword>
<gene>
    <name evidence="2" type="ORF">SAMN05421875_10331</name>
</gene>
<organism evidence="2 3">
    <name type="scientific">Acidovorax soli</name>
    <dbReference type="NCBI Taxonomy" id="592050"/>
    <lineage>
        <taxon>Bacteria</taxon>
        <taxon>Pseudomonadati</taxon>
        <taxon>Pseudomonadota</taxon>
        <taxon>Betaproteobacteria</taxon>
        <taxon>Burkholderiales</taxon>
        <taxon>Comamonadaceae</taxon>
        <taxon>Acidovorax</taxon>
    </lineage>
</organism>
<reference evidence="3" key="1">
    <citation type="submission" date="2016-10" db="EMBL/GenBank/DDBJ databases">
        <authorList>
            <person name="Varghese N."/>
            <person name="Submissions S."/>
        </authorList>
    </citation>
    <scope>NUCLEOTIDE SEQUENCE [LARGE SCALE GENOMIC DNA]</scope>
    <source>
        <strain evidence="3">DSM 25157</strain>
    </source>
</reference>
<evidence type="ECO:0000313" key="2">
    <source>
        <dbReference type="EMBL" id="SDZ89792.1"/>
    </source>
</evidence>
<sequence>MIVREAPLFNKNNPMGRPRQKSTLALIDNVRGAPTTR</sequence>
<dbReference type="Proteomes" id="UP000199002">
    <property type="component" value="Unassembled WGS sequence"/>
</dbReference>
<dbReference type="EMBL" id="FNQJ01000003">
    <property type="protein sequence ID" value="SDZ89792.1"/>
    <property type="molecule type" value="Genomic_DNA"/>
</dbReference>
<evidence type="ECO:0000313" key="3">
    <source>
        <dbReference type="Proteomes" id="UP000199002"/>
    </source>
</evidence>
<accession>A0A1H3WTU2</accession>
<protein>
    <submittedName>
        <fullName evidence="2">Uncharacterized protein</fullName>
    </submittedName>
</protein>
<name>A0A1H3WTU2_9BURK</name>
<evidence type="ECO:0000256" key="1">
    <source>
        <dbReference type="SAM" id="MobiDB-lite"/>
    </source>
</evidence>
<proteinExistence type="predicted"/>
<dbReference type="AlphaFoldDB" id="A0A1H3WTU2"/>
<feature type="region of interest" description="Disordered" evidence="1">
    <location>
        <begin position="1"/>
        <end position="37"/>
    </location>
</feature>